<dbReference type="GO" id="GO:0005507">
    <property type="term" value="F:copper ion binding"/>
    <property type="evidence" value="ECO:0007669"/>
    <property type="project" value="InterPro"/>
</dbReference>
<comment type="caution">
    <text evidence="12">The sequence shown here is derived from an EMBL/GenBank/DDBJ whole genome shotgun (WGS) entry which is preliminary data.</text>
</comment>
<dbReference type="EMBL" id="MNBE01000695">
    <property type="protein sequence ID" value="OKO97294.1"/>
    <property type="molecule type" value="Genomic_DNA"/>
</dbReference>
<organism evidence="12 13">
    <name type="scientific">Penicillium subrubescens</name>
    <dbReference type="NCBI Taxonomy" id="1316194"/>
    <lineage>
        <taxon>Eukaryota</taxon>
        <taxon>Fungi</taxon>
        <taxon>Dikarya</taxon>
        <taxon>Ascomycota</taxon>
        <taxon>Pezizomycotina</taxon>
        <taxon>Eurotiomycetes</taxon>
        <taxon>Eurotiomycetidae</taxon>
        <taxon>Eurotiales</taxon>
        <taxon>Aspergillaceae</taxon>
        <taxon>Penicillium</taxon>
    </lineage>
</organism>
<evidence type="ECO:0000256" key="8">
    <source>
        <dbReference type="PIRNR" id="PIRNR037736"/>
    </source>
</evidence>
<evidence type="ECO:0000256" key="11">
    <source>
        <dbReference type="SAM" id="Phobius"/>
    </source>
</evidence>
<dbReference type="InterPro" id="IPR036249">
    <property type="entry name" value="Thioredoxin-like_sf"/>
</dbReference>
<keyword evidence="11" id="KW-1133">Transmembrane helix</keyword>
<dbReference type="STRING" id="1316194.A0A1Q5TAM1"/>
<evidence type="ECO:0000256" key="3">
    <source>
        <dbReference type="ARBA" id="ARBA00022723"/>
    </source>
</evidence>
<keyword evidence="13" id="KW-1185">Reference proteome</keyword>
<dbReference type="PIRSF" id="PIRSF037736">
    <property type="entry name" value="SCO1"/>
    <property type="match status" value="1"/>
</dbReference>
<evidence type="ECO:0000256" key="9">
    <source>
        <dbReference type="PIRSR" id="PIRSR037736-1"/>
    </source>
</evidence>
<feature type="binding site" evidence="9">
    <location>
        <position position="167"/>
    </location>
    <ligand>
        <name>Cu cation</name>
        <dbReference type="ChEBI" id="CHEBI:23378"/>
    </ligand>
</feature>
<evidence type="ECO:0000256" key="7">
    <source>
        <dbReference type="ARBA" id="ARBA00023136"/>
    </source>
</evidence>
<protein>
    <submittedName>
        <fullName evidence="12">Protein SCO1, mitochondrial</fullName>
    </submittedName>
</protein>
<dbReference type="Proteomes" id="UP000186955">
    <property type="component" value="Unassembled WGS sequence"/>
</dbReference>
<name>A0A1Q5TAM1_9EURO</name>
<evidence type="ECO:0000256" key="5">
    <source>
        <dbReference type="ARBA" id="ARBA00023008"/>
    </source>
</evidence>
<keyword evidence="4 8" id="KW-0999">Mitochondrion inner membrane</keyword>
<keyword evidence="11" id="KW-0812">Transmembrane</keyword>
<comment type="similarity">
    <text evidence="2 8">Belongs to the SCO1/2 family.</text>
</comment>
<evidence type="ECO:0000256" key="4">
    <source>
        <dbReference type="ARBA" id="ARBA00022792"/>
    </source>
</evidence>
<dbReference type="GO" id="GO:0006878">
    <property type="term" value="P:intracellular copper ion homeostasis"/>
    <property type="evidence" value="ECO:0007669"/>
    <property type="project" value="UniProtKB-UniRule"/>
</dbReference>
<proteinExistence type="inferred from homology"/>
<dbReference type="GO" id="GO:0005743">
    <property type="term" value="C:mitochondrial inner membrane"/>
    <property type="evidence" value="ECO:0007669"/>
    <property type="project" value="UniProtKB-SubCell"/>
</dbReference>
<keyword evidence="6 8" id="KW-0496">Mitochondrion</keyword>
<dbReference type="FunFam" id="3.40.30.10:FF:000013">
    <property type="entry name" value="Blast:Protein SCO1 homolog, mitochondrial"/>
    <property type="match status" value="1"/>
</dbReference>
<dbReference type="CDD" id="cd02968">
    <property type="entry name" value="SCO"/>
    <property type="match status" value="1"/>
</dbReference>
<feature type="disulfide bond" description="Redox-active" evidence="10">
    <location>
        <begin position="167"/>
        <end position="171"/>
    </location>
</feature>
<dbReference type="GO" id="GO:0016531">
    <property type="term" value="F:copper chaperone activity"/>
    <property type="evidence" value="ECO:0007669"/>
    <property type="project" value="InterPro"/>
</dbReference>
<dbReference type="PANTHER" id="PTHR12151">
    <property type="entry name" value="ELECTRON TRANSPORT PROTIN SCO1/SENC FAMILY MEMBER"/>
    <property type="match status" value="1"/>
</dbReference>
<evidence type="ECO:0000313" key="13">
    <source>
        <dbReference type="Proteomes" id="UP000186955"/>
    </source>
</evidence>
<evidence type="ECO:0000313" key="12">
    <source>
        <dbReference type="EMBL" id="OKO97294.1"/>
    </source>
</evidence>
<dbReference type="GO" id="GO:0045454">
    <property type="term" value="P:cell redox homeostasis"/>
    <property type="evidence" value="ECO:0007669"/>
    <property type="project" value="UniProtKB-ARBA"/>
</dbReference>
<dbReference type="InterPro" id="IPR017276">
    <property type="entry name" value="Synth_of_cyt-c-oxidase_Sco1/2"/>
</dbReference>
<dbReference type="Pfam" id="PF02630">
    <property type="entry name" value="SCO1-SenC"/>
    <property type="match status" value="1"/>
</dbReference>
<feature type="binding site" evidence="9">
    <location>
        <position position="260"/>
    </location>
    <ligand>
        <name>Cu cation</name>
        <dbReference type="ChEBI" id="CHEBI:23378"/>
    </ligand>
</feature>
<evidence type="ECO:0000256" key="2">
    <source>
        <dbReference type="ARBA" id="ARBA00010996"/>
    </source>
</evidence>
<comment type="subcellular location">
    <subcellularLocation>
        <location evidence="1 8">Mitochondrion inner membrane</location>
    </subcellularLocation>
</comment>
<dbReference type="Gene3D" id="3.40.30.10">
    <property type="entry name" value="Glutaredoxin"/>
    <property type="match status" value="1"/>
</dbReference>
<evidence type="ECO:0000256" key="1">
    <source>
        <dbReference type="ARBA" id="ARBA00004273"/>
    </source>
</evidence>
<dbReference type="AlphaFoldDB" id="A0A1Q5TAM1"/>
<reference evidence="12 13" key="1">
    <citation type="submission" date="2016-10" db="EMBL/GenBank/DDBJ databases">
        <title>Genome sequence of the ascomycete fungus Penicillium subrubescens.</title>
        <authorList>
            <person name="De Vries R.P."/>
            <person name="Peng M."/>
            <person name="Dilokpimol A."/>
            <person name="Hilden K."/>
            <person name="Makela M.R."/>
            <person name="Grigoriev I."/>
            <person name="Riley R."/>
            <person name="Granchi Z."/>
        </authorList>
    </citation>
    <scope>NUCLEOTIDE SEQUENCE [LARGE SCALE GENOMIC DNA]</scope>
    <source>
        <strain evidence="12 13">CBS 132785</strain>
    </source>
</reference>
<keyword evidence="7 11" id="KW-0472">Membrane</keyword>
<accession>A0A1Q5TAM1</accession>
<keyword evidence="3 9" id="KW-0479">Metal-binding</keyword>
<dbReference type="GO" id="GO:0033617">
    <property type="term" value="P:mitochondrial respiratory chain complex IV assembly"/>
    <property type="evidence" value="ECO:0007669"/>
    <property type="project" value="TreeGrafter"/>
</dbReference>
<gene>
    <name evidence="12" type="ORF">PENSUB_10088</name>
</gene>
<dbReference type="OrthoDB" id="270009at2759"/>
<keyword evidence="10" id="KW-1015">Disulfide bond</keyword>
<feature type="transmembrane region" description="Helical" evidence="11">
    <location>
        <begin position="91"/>
        <end position="112"/>
    </location>
</feature>
<keyword evidence="5 9" id="KW-0186">Copper</keyword>
<evidence type="ECO:0000256" key="10">
    <source>
        <dbReference type="PIRSR" id="PIRSR603782-2"/>
    </source>
</evidence>
<evidence type="ECO:0000256" key="6">
    <source>
        <dbReference type="ARBA" id="ARBA00023128"/>
    </source>
</evidence>
<dbReference type="SUPFAM" id="SSF52833">
    <property type="entry name" value="Thioredoxin-like"/>
    <property type="match status" value="1"/>
</dbReference>
<dbReference type="PANTHER" id="PTHR12151:SF5">
    <property type="entry name" value="AT19154P"/>
    <property type="match status" value="1"/>
</dbReference>
<sequence length="307" mass="34981">MSSSLRMASGILGRATRNLASIEATPSHRILPALRNTSQLQCRAYTQAQRPRYTQNVQCAFAARNSFSTTAFRARAKTMGQLRQRNSTGPFSWKAALLFVLTGAGMMIYFRVEKARLERKRIAEMSKGVGRPKVGGPFVLKDLDGKEFTEEDLKGKYSFVYFGFTHCPDICPDELDKMAEIIDKVREATKDDKLFLPVFITCDPARDTPEVLREYLKEFHPGIVGLTGTYEQVKNVCRQYRVYFSTPKDVKAGEDYLVDHSIYFYLMDPDNDFVECIGRQDTPESASKVILEHINDWKREGKPLKVE</sequence>
<dbReference type="InterPro" id="IPR003782">
    <property type="entry name" value="SCO1/SenC"/>
</dbReference>
<feature type="binding site" evidence="9">
    <location>
        <position position="171"/>
    </location>
    <ligand>
        <name>Cu cation</name>
        <dbReference type="ChEBI" id="CHEBI:23378"/>
    </ligand>
</feature>